<dbReference type="PROSITE" id="PS51843">
    <property type="entry name" value="NR_LBD"/>
    <property type="match status" value="1"/>
</dbReference>
<keyword evidence="16" id="KW-1185">Reference proteome</keyword>
<protein>
    <submittedName>
        <fullName evidence="15">Nuclear receptor subfamily 0 group B member 1-like</fullName>
    </submittedName>
</protein>
<dbReference type="InterPro" id="IPR033544">
    <property type="entry name" value="NR0B1/2"/>
</dbReference>
<sequence length="262" mass="29466">MSCYECKRQRNATRGSILFSLLNRDPNSPQDPQKTTPKSQLCSCATRKKLVAIRAPQLVFKAASGVLVKTFRFVKHVPCFRGLPTGDQLRLVRSSWAQLLVLGMVQDCVDFDTVETQQPSLLHEILTHSKNRQQHSQIEVRDQGVPVSDAEGIMMFLVKCRGLRISAREFAFLKGAVLFSLDGTELECRDYIRALHREAERALYEHVGAVYQANRTVRFSRLRAVLSALRSVDPDAVAGLFFRPVLGTGSIDGHVLSLFHER</sequence>
<evidence type="ECO:0000256" key="7">
    <source>
        <dbReference type="ARBA" id="ARBA00022771"/>
    </source>
</evidence>
<dbReference type="Proteomes" id="UP001178508">
    <property type="component" value="Chromosome 24"/>
</dbReference>
<evidence type="ECO:0000256" key="3">
    <source>
        <dbReference type="ARBA" id="ARBA00006647"/>
    </source>
</evidence>
<evidence type="ECO:0000256" key="2">
    <source>
        <dbReference type="ARBA" id="ARBA00004496"/>
    </source>
</evidence>
<organism evidence="15 16">
    <name type="scientific">Xyrichtys novacula</name>
    <name type="common">Pearly razorfish</name>
    <name type="synonym">Hemipteronotus novacula</name>
    <dbReference type="NCBI Taxonomy" id="13765"/>
    <lineage>
        <taxon>Eukaryota</taxon>
        <taxon>Metazoa</taxon>
        <taxon>Chordata</taxon>
        <taxon>Craniata</taxon>
        <taxon>Vertebrata</taxon>
        <taxon>Euteleostomi</taxon>
        <taxon>Actinopterygii</taxon>
        <taxon>Neopterygii</taxon>
        <taxon>Teleostei</taxon>
        <taxon>Neoteleostei</taxon>
        <taxon>Acanthomorphata</taxon>
        <taxon>Eupercaria</taxon>
        <taxon>Labriformes</taxon>
        <taxon>Labridae</taxon>
        <taxon>Xyrichtys</taxon>
    </lineage>
</organism>
<keyword evidence="13" id="KW-0539">Nucleus</keyword>
<keyword evidence="7" id="KW-0863">Zinc-finger</keyword>
<evidence type="ECO:0000256" key="9">
    <source>
        <dbReference type="ARBA" id="ARBA00023015"/>
    </source>
</evidence>
<keyword evidence="9" id="KW-0805">Transcription regulation</keyword>
<evidence type="ECO:0000256" key="10">
    <source>
        <dbReference type="ARBA" id="ARBA00023125"/>
    </source>
</evidence>
<dbReference type="AlphaFoldDB" id="A0AAV1HMP1"/>
<keyword evidence="12 15" id="KW-0675">Receptor</keyword>
<dbReference type="GO" id="GO:0008270">
    <property type="term" value="F:zinc ion binding"/>
    <property type="evidence" value="ECO:0007669"/>
    <property type="project" value="UniProtKB-KW"/>
</dbReference>
<dbReference type="SMART" id="SM00430">
    <property type="entry name" value="HOLI"/>
    <property type="match status" value="1"/>
</dbReference>
<dbReference type="GO" id="GO:0005737">
    <property type="term" value="C:cytoplasm"/>
    <property type="evidence" value="ECO:0007669"/>
    <property type="project" value="UniProtKB-SubCell"/>
</dbReference>
<feature type="domain" description="NR LBD" evidence="14">
    <location>
        <begin position="28"/>
        <end position="262"/>
    </location>
</feature>
<accession>A0AAV1HMP1</accession>
<evidence type="ECO:0000259" key="14">
    <source>
        <dbReference type="PROSITE" id="PS51843"/>
    </source>
</evidence>
<evidence type="ECO:0000256" key="6">
    <source>
        <dbReference type="ARBA" id="ARBA00022723"/>
    </source>
</evidence>
<comment type="similarity">
    <text evidence="3">Belongs to the nuclear hormone receptor family. NR0 subfamily.</text>
</comment>
<dbReference type="GO" id="GO:0000122">
    <property type="term" value="P:negative regulation of transcription by RNA polymerase II"/>
    <property type="evidence" value="ECO:0007669"/>
    <property type="project" value="TreeGrafter"/>
</dbReference>
<dbReference type="InterPro" id="IPR000536">
    <property type="entry name" value="Nucl_hrmn_rcpt_lig-bd"/>
</dbReference>
<dbReference type="PANTHER" id="PTHR24081">
    <property type="entry name" value="NUCLEAR RECEPTOR SUBFAMILY 0 GROUP B"/>
    <property type="match status" value="1"/>
</dbReference>
<dbReference type="EMBL" id="OY660887">
    <property type="protein sequence ID" value="CAJ1087111.1"/>
    <property type="molecule type" value="Genomic_DNA"/>
</dbReference>
<evidence type="ECO:0000256" key="11">
    <source>
        <dbReference type="ARBA" id="ARBA00023163"/>
    </source>
</evidence>
<evidence type="ECO:0000256" key="1">
    <source>
        <dbReference type="ARBA" id="ARBA00004123"/>
    </source>
</evidence>
<keyword evidence="6" id="KW-0479">Metal-binding</keyword>
<comment type="subcellular location">
    <subcellularLocation>
        <location evidence="2">Cytoplasm</location>
    </subcellularLocation>
    <subcellularLocation>
        <location evidence="1">Nucleus</location>
    </subcellularLocation>
</comment>
<reference evidence="15" key="1">
    <citation type="submission" date="2023-08" db="EMBL/GenBank/DDBJ databases">
        <authorList>
            <person name="Alioto T."/>
            <person name="Alioto T."/>
            <person name="Gomez Garrido J."/>
        </authorList>
    </citation>
    <scope>NUCLEOTIDE SEQUENCE</scope>
</reference>
<dbReference type="Pfam" id="PF00104">
    <property type="entry name" value="Hormone_recep"/>
    <property type="match status" value="1"/>
</dbReference>
<dbReference type="GO" id="GO:0003677">
    <property type="term" value="F:DNA binding"/>
    <property type="evidence" value="ECO:0007669"/>
    <property type="project" value="UniProtKB-KW"/>
</dbReference>
<dbReference type="PRINTS" id="PR00398">
    <property type="entry name" value="STRDHORMONER"/>
</dbReference>
<evidence type="ECO:0000313" key="16">
    <source>
        <dbReference type="Proteomes" id="UP001178508"/>
    </source>
</evidence>
<evidence type="ECO:0000256" key="5">
    <source>
        <dbReference type="ARBA" id="ARBA00022491"/>
    </source>
</evidence>
<keyword evidence="8" id="KW-0862">Zinc</keyword>
<evidence type="ECO:0000256" key="4">
    <source>
        <dbReference type="ARBA" id="ARBA00022490"/>
    </source>
</evidence>
<dbReference type="InterPro" id="IPR001723">
    <property type="entry name" value="Nuclear_hrmn_rcpt"/>
</dbReference>
<gene>
    <name evidence="15" type="ORF">XNOV1_A007168</name>
</gene>
<dbReference type="GO" id="GO:0005634">
    <property type="term" value="C:nucleus"/>
    <property type="evidence" value="ECO:0007669"/>
    <property type="project" value="UniProtKB-SubCell"/>
</dbReference>
<evidence type="ECO:0000256" key="12">
    <source>
        <dbReference type="ARBA" id="ARBA00023170"/>
    </source>
</evidence>
<keyword evidence="11" id="KW-0804">Transcription</keyword>
<dbReference type="PANTHER" id="PTHR24081:SF1">
    <property type="entry name" value="NUCLEAR RECEPTOR SUBFAMILY 0 GROUP B MEMBER 1"/>
    <property type="match status" value="1"/>
</dbReference>
<keyword evidence="10" id="KW-0238">DNA-binding</keyword>
<keyword evidence="4" id="KW-0963">Cytoplasm</keyword>
<dbReference type="SUPFAM" id="SSF48508">
    <property type="entry name" value="Nuclear receptor ligand-binding domain"/>
    <property type="match status" value="1"/>
</dbReference>
<dbReference type="Gene3D" id="1.10.565.10">
    <property type="entry name" value="Retinoid X Receptor"/>
    <property type="match status" value="1"/>
</dbReference>
<evidence type="ECO:0000256" key="13">
    <source>
        <dbReference type="ARBA" id="ARBA00023242"/>
    </source>
</evidence>
<evidence type="ECO:0000313" key="15">
    <source>
        <dbReference type="EMBL" id="CAJ1087111.1"/>
    </source>
</evidence>
<keyword evidence="5" id="KW-0678">Repressor</keyword>
<dbReference type="GO" id="GO:0003714">
    <property type="term" value="F:transcription corepressor activity"/>
    <property type="evidence" value="ECO:0007669"/>
    <property type="project" value="TreeGrafter"/>
</dbReference>
<name>A0AAV1HMP1_XYRNO</name>
<dbReference type="InterPro" id="IPR035500">
    <property type="entry name" value="NHR-like_dom_sf"/>
</dbReference>
<evidence type="ECO:0000256" key="8">
    <source>
        <dbReference type="ARBA" id="ARBA00022833"/>
    </source>
</evidence>
<proteinExistence type="inferred from homology"/>